<dbReference type="PROSITE" id="PS51257">
    <property type="entry name" value="PROKAR_LIPOPROTEIN"/>
    <property type="match status" value="1"/>
</dbReference>
<organism evidence="4 5">
    <name type="scientific">Eimeria tenella</name>
    <name type="common">Coccidian parasite</name>
    <dbReference type="NCBI Taxonomy" id="5802"/>
    <lineage>
        <taxon>Eukaryota</taxon>
        <taxon>Sar</taxon>
        <taxon>Alveolata</taxon>
        <taxon>Apicomplexa</taxon>
        <taxon>Conoidasida</taxon>
        <taxon>Coccidia</taxon>
        <taxon>Eucoccidiorida</taxon>
        <taxon>Eimeriorina</taxon>
        <taxon>Eimeriidae</taxon>
        <taxon>Eimeria</taxon>
    </lineage>
</organism>
<dbReference type="GeneID" id="25255464"/>
<dbReference type="EMBL" id="HG675735">
    <property type="protein sequence ID" value="CDJ42764.1"/>
    <property type="molecule type" value="Genomic_DNA"/>
</dbReference>
<dbReference type="AlphaFoldDB" id="U6L2C7"/>
<keyword evidence="2" id="KW-0812">Transmembrane</keyword>
<keyword evidence="5" id="KW-1185">Reference proteome</keyword>
<protein>
    <submittedName>
        <fullName evidence="4">Uncharacterized protein</fullName>
    </submittedName>
</protein>
<dbReference type="VEuPathDB" id="ToxoDB:ETH_00031990"/>
<proteinExistence type="predicted"/>
<feature type="chain" id="PRO_5004672091" evidence="3">
    <location>
        <begin position="26"/>
        <end position="278"/>
    </location>
</feature>
<keyword evidence="2" id="KW-1133">Transmembrane helix</keyword>
<dbReference type="VEuPathDB" id="ToxoDB:ETH2_1513300"/>
<evidence type="ECO:0000313" key="4">
    <source>
        <dbReference type="EMBL" id="CDJ42764.1"/>
    </source>
</evidence>
<evidence type="ECO:0000256" key="2">
    <source>
        <dbReference type="SAM" id="Phobius"/>
    </source>
</evidence>
<dbReference type="Proteomes" id="UP000030747">
    <property type="component" value="Unassembled WGS sequence"/>
</dbReference>
<dbReference type="OrthoDB" id="10569703at2759"/>
<evidence type="ECO:0000256" key="3">
    <source>
        <dbReference type="SAM" id="SignalP"/>
    </source>
</evidence>
<sequence length="278" mass="29297">MREKLALIAALQAFLACADPGVVLSSGVSQDPIDLSFPLVQEKLNHSAVSYEYVGAPSINGSQGFRLKVMHVFIALTGVMALLFLVIHCFSKLKGDELTGRKLAIGGSCGPDGEEESTAGSASGKRPRGGDGNTATSGQGPHPPLNSRDAPNPSPQSDRGQPSKPTSPSAAGPQLSSSNFGNPSKRQRPGFMQGPLPWTGGQKTPRKVLFQIPEPTGPPVPMDVDQEHADPEKEEKGDTEVPMEVDDPRSQLPPTPSSPSAPQPLGKIHHNYPPVGRL</sequence>
<evidence type="ECO:0000313" key="5">
    <source>
        <dbReference type="Proteomes" id="UP000030747"/>
    </source>
</evidence>
<name>U6L2C7_EIMTE</name>
<feature type="compositionally biased region" description="Polar residues" evidence="1">
    <location>
        <begin position="155"/>
        <end position="184"/>
    </location>
</feature>
<evidence type="ECO:0000256" key="1">
    <source>
        <dbReference type="SAM" id="MobiDB-lite"/>
    </source>
</evidence>
<keyword evidence="3" id="KW-0732">Signal</keyword>
<gene>
    <name evidence="4" type="ORF">ETH_00031990</name>
</gene>
<feature type="signal peptide" evidence="3">
    <location>
        <begin position="1"/>
        <end position="25"/>
    </location>
</feature>
<reference evidence="4" key="2">
    <citation type="submission" date="2013-10" db="EMBL/GenBank/DDBJ databases">
        <authorList>
            <person name="Aslett M."/>
        </authorList>
    </citation>
    <scope>NUCLEOTIDE SEQUENCE [LARGE SCALE GENOMIC DNA]</scope>
    <source>
        <strain evidence="4">Houghton</strain>
    </source>
</reference>
<feature type="transmembrane region" description="Helical" evidence="2">
    <location>
        <begin position="69"/>
        <end position="91"/>
    </location>
</feature>
<feature type="compositionally biased region" description="Basic and acidic residues" evidence="1">
    <location>
        <begin position="225"/>
        <end position="239"/>
    </location>
</feature>
<reference evidence="4" key="1">
    <citation type="submission" date="2013-10" db="EMBL/GenBank/DDBJ databases">
        <title>Genomic analysis of the causative agents of coccidiosis in chickens.</title>
        <authorList>
            <person name="Reid A.J."/>
            <person name="Blake D."/>
            <person name="Billington K."/>
            <person name="Browne H."/>
            <person name="Dunn M."/>
            <person name="Hung S."/>
            <person name="Kawahara F."/>
            <person name="Miranda-Saavedra D."/>
            <person name="Mourier T."/>
            <person name="Nagra H."/>
            <person name="Otto T.D."/>
            <person name="Rawlings N."/>
            <person name="Sanchez A."/>
            <person name="Sanders M."/>
            <person name="Subramaniam C."/>
            <person name="Tay Y."/>
            <person name="Dear P."/>
            <person name="Doerig C."/>
            <person name="Gruber A."/>
            <person name="Parkinson J."/>
            <person name="Shirley M."/>
            <person name="Wan K.L."/>
            <person name="Berriman M."/>
            <person name="Tomley F."/>
            <person name="Pain A."/>
        </authorList>
    </citation>
    <scope>NUCLEOTIDE SEQUENCE [LARGE SCALE GENOMIC DNA]</scope>
    <source>
        <strain evidence="4">Houghton</strain>
    </source>
</reference>
<dbReference type="RefSeq" id="XP_013233514.1">
    <property type="nucleotide sequence ID" value="XM_013378060.1"/>
</dbReference>
<feature type="region of interest" description="Disordered" evidence="1">
    <location>
        <begin position="107"/>
        <end position="278"/>
    </location>
</feature>
<feature type="compositionally biased region" description="Pro residues" evidence="1">
    <location>
        <begin position="251"/>
        <end position="262"/>
    </location>
</feature>
<accession>U6L2C7</accession>
<keyword evidence="2" id="KW-0472">Membrane</keyword>